<dbReference type="Proteomes" id="UP000265540">
    <property type="component" value="Unassembled WGS sequence"/>
</dbReference>
<reference evidence="2 3" key="1">
    <citation type="journal article" date="2017" name="ISME J.">
        <title>Energy and carbon metabolisms in a deep terrestrial subsurface fluid microbial community.</title>
        <authorList>
            <person name="Momper L."/>
            <person name="Jungbluth S.P."/>
            <person name="Lee M.D."/>
            <person name="Amend J.P."/>
        </authorList>
    </citation>
    <scope>NUCLEOTIDE SEQUENCE [LARGE SCALE GENOMIC DNA]</scope>
    <source>
        <strain evidence="2">SURF_46</strain>
    </source>
</reference>
<dbReference type="AlphaFoldDB" id="A0A3A4ZEQ1"/>
<organism evidence="2 3">
    <name type="scientific">candidate division WWE3 bacterium</name>
    <dbReference type="NCBI Taxonomy" id="2053526"/>
    <lineage>
        <taxon>Bacteria</taxon>
        <taxon>Katanobacteria</taxon>
    </lineage>
</organism>
<feature type="compositionally biased region" description="Basic and acidic residues" evidence="1">
    <location>
        <begin position="299"/>
        <end position="336"/>
    </location>
</feature>
<comment type="caution">
    <text evidence="2">The sequence shown here is derived from an EMBL/GenBank/DDBJ whole genome shotgun (WGS) entry which is preliminary data.</text>
</comment>
<feature type="region of interest" description="Disordered" evidence="1">
    <location>
        <begin position="299"/>
        <end position="352"/>
    </location>
</feature>
<gene>
    <name evidence="2" type="ORF">C4561_01805</name>
</gene>
<name>A0A3A4ZEQ1_UNCKA</name>
<protein>
    <submittedName>
        <fullName evidence="2">Uncharacterized protein</fullName>
    </submittedName>
</protein>
<sequence>MGRIIRSFIQDVPVEYLPLAERDPVTFARTLGCDPVEALMPFFTDRDALLRSIDTDKNNPFDGISCSFSEEFVCRDEFRRYMHVDLGYKRDRCGLAMCHVPRGVSVSRDVIVGSDSFVDRRPLPFVQFDFVGVIQASPNIPIQFDAIIELIHRVAGELGFPLVLVTYDGWQSISSVQRLNREGYLAAVMSVDRTTKYVVLDVHEPQGFREESTNGRYMMPWEGYRDLILDGRVRIPFYNPCLHNRLNPDVTLYEEESMHLEEDVKKGKVDHPPNGSKDLMDAIVGAALSASINEWGIPERPEDLRRVSKQTKEVTKSRREDKFNVNLEREDKKQDMDLGLDDVFSDSNPVGF</sequence>
<accession>A0A3A4ZEQ1</accession>
<evidence type="ECO:0000256" key="1">
    <source>
        <dbReference type="SAM" id="MobiDB-lite"/>
    </source>
</evidence>
<evidence type="ECO:0000313" key="3">
    <source>
        <dbReference type="Proteomes" id="UP000265540"/>
    </source>
</evidence>
<proteinExistence type="predicted"/>
<dbReference type="EMBL" id="QZJF01000008">
    <property type="protein sequence ID" value="RJR27664.1"/>
    <property type="molecule type" value="Genomic_DNA"/>
</dbReference>
<evidence type="ECO:0000313" key="2">
    <source>
        <dbReference type="EMBL" id="RJR27664.1"/>
    </source>
</evidence>